<dbReference type="Proteomes" id="UP001165679">
    <property type="component" value="Unassembled WGS sequence"/>
</dbReference>
<accession>A0AA41YHB5</accession>
<reference evidence="2" key="1">
    <citation type="submission" date="2022-09" db="EMBL/GenBank/DDBJ databases">
        <title>Rhodovastum sp. nov. RN2-1 isolated from soil in Seongnam, South Korea.</title>
        <authorList>
            <person name="Le N.T."/>
        </authorList>
    </citation>
    <scope>NUCLEOTIDE SEQUENCE</scope>
    <source>
        <strain evidence="2">RN2-1</strain>
    </source>
</reference>
<protein>
    <recommendedName>
        <fullName evidence="4">Flagellar assembly protein FliH/Type III secretion system HrpE domain-containing protein</fullName>
    </recommendedName>
</protein>
<dbReference type="RefSeq" id="WP_264711864.1">
    <property type="nucleotide sequence ID" value="NZ_JAPDNT010000001.1"/>
</dbReference>
<evidence type="ECO:0000256" key="1">
    <source>
        <dbReference type="SAM" id="MobiDB-lite"/>
    </source>
</evidence>
<dbReference type="AlphaFoldDB" id="A0AA41YHB5"/>
<organism evidence="2 3">
    <name type="scientific">Limobrevibacterium gyesilva</name>
    <dbReference type="NCBI Taxonomy" id="2991712"/>
    <lineage>
        <taxon>Bacteria</taxon>
        <taxon>Pseudomonadati</taxon>
        <taxon>Pseudomonadota</taxon>
        <taxon>Alphaproteobacteria</taxon>
        <taxon>Acetobacterales</taxon>
        <taxon>Acetobacteraceae</taxon>
        <taxon>Limobrevibacterium</taxon>
    </lineage>
</organism>
<feature type="region of interest" description="Disordered" evidence="1">
    <location>
        <begin position="11"/>
        <end position="33"/>
    </location>
</feature>
<gene>
    <name evidence="2" type="ORF">OL599_01720</name>
</gene>
<comment type="caution">
    <text evidence="2">The sequence shown here is derived from an EMBL/GenBank/DDBJ whole genome shotgun (WGS) entry which is preliminary data.</text>
</comment>
<evidence type="ECO:0000313" key="3">
    <source>
        <dbReference type="Proteomes" id="UP001165679"/>
    </source>
</evidence>
<keyword evidence="3" id="KW-1185">Reference proteome</keyword>
<reference evidence="2" key="2">
    <citation type="submission" date="2022-10" db="EMBL/GenBank/DDBJ databases">
        <authorList>
            <person name="Trinh H.N."/>
        </authorList>
    </citation>
    <scope>NUCLEOTIDE SEQUENCE</scope>
    <source>
        <strain evidence="2">RN2-1</strain>
    </source>
</reference>
<name>A0AA41YHB5_9PROT</name>
<evidence type="ECO:0000313" key="2">
    <source>
        <dbReference type="EMBL" id="MCW3473286.1"/>
    </source>
</evidence>
<proteinExistence type="predicted"/>
<sequence>MIETVEDLIYDDFDNPPEVPADDTPESQRDADPASDLAFDLDALRQEAYAAGLRDGAVERSQERLAASARTVGLVMERLTAVRRDIDDAASATAESIASVVFAVLLQAFPATYARSGSAEVAHFSKRILPLLRFEPDILVQVACGELPAAEQIRADVPTDLRRRVRVEVGDDLQPGDVRISWQDGQTRRTGASLQAHVIDLLRELGLTSEAPVSIAAVSNSDVM</sequence>
<feature type="compositionally biased region" description="Acidic residues" evidence="1">
    <location>
        <begin position="11"/>
        <end position="25"/>
    </location>
</feature>
<dbReference type="EMBL" id="JAPDNT010000001">
    <property type="protein sequence ID" value="MCW3473286.1"/>
    <property type="molecule type" value="Genomic_DNA"/>
</dbReference>
<evidence type="ECO:0008006" key="4">
    <source>
        <dbReference type="Google" id="ProtNLM"/>
    </source>
</evidence>